<dbReference type="EMBL" id="REGN01006744">
    <property type="protein sequence ID" value="RNA08439.1"/>
    <property type="molecule type" value="Genomic_DNA"/>
</dbReference>
<dbReference type="AlphaFoldDB" id="A0A3M7QB28"/>
<protein>
    <submittedName>
        <fullName evidence="1">Uncharacterized protein</fullName>
    </submittedName>
</protein>
<dbReference type="Proteomes" id="UP000276133">
    <property type="component" value="Unassembled WGS sequence"/>
</dbReference>
<reference evidence="1 2" key="1">
    <citation type="journal article" date="2018" name="Sci. Rep.">
        <title>Genomic signatures of local adaptation to the degree of environmental predictability in rotifers.</title>
        <authorList>
            <person name="Franch-Gras L."/>
            <person name="Hahn C."/>
            <person name="Garcia-Roger E.M."/>
            <person name="Carmona M.J."/>
            <person name="Serra M."/>
            <person name="Gomez A."/>
        </authorList>
    </citation>
    <scope>NUCLEOTIDE SEQUENCE [LARGE SCALE GENOMIC DNA]</scope>
    <source>
        <strain evidence="1">HYR1</strain>
    </source>
</reference>
<accession>A0A3M7QB28</accession>
<evidence type="ECO:0000313" key="1">
    <source>
        <dbReference type="EMBL" id="RNA08439.1"/>
    </source>
</evidence>
<sequence>MKKYYFISPKFFFRFICQTIFYHGQVKIKNFLGYKVKNILEIYFNERLCFAKRILSLSLKIKQIMFSKFVVLHPELLHNLARIDFSTKTQLNLNKRERVREKTVNIIEGLQVSQFGIINLFERNDHKINLKLKKKLNDQKSFFFVSCYTLLIN</sequence>
<evidence type="ECO:0000313" key="2">
    <source>
        <dbReference type="Proteomes" id="UP000276133"/>
    </source>
</evidence>
<proteinExistence type="predicted"/>
<gene>
    <name evidence="1" type="ORF">BpHYR1_038803</name>
</gene>
<organism evidence="1 2">
    <name type="scientific">Brachionus plicatilis</name>
    <name type="common">Marine rotifer</name>
    <name type="synonym">Brachionus muelleri</name>
    <dbReference type="NCBI Taxonomy" id="10195"/>
    <lineage>
        <taxon>Eukaryota</taxon>
        <taxon>Metazoa</taxon>
        <taxon>Spiralia</taxon>
        <taxon>Gnathifera</taxon>
        <taxon>Rotifera</taxon>
        <taxon>Eurotatoria</taxon>
        <taxon>Monogononta</taxon>
        <taxon>Pseudotrocha</taxon>
        <taxon>Ploima</taxon>
        <taxon>Brachionidae</taxon>
        <taxon>Brachionus</taxon>
    </lineage>
</organism>
<comment type="caution">
    <text evidence="1">The sequence shown here is derived from an EMBL/GenBank/DDBJ whole genome shotgun (WGS) entry which is preliminary data.</text>
</comment>
<name>A0A3M7QB28_BRAPC</name>
<keyword evidence="2" id="KW-1185">Reference proteome</keyword>